<proteinExistence type="predicted"/>
<comment type="caution">
    <text evidence="1">The sequence shown here is derived from an EMBL/GenBank/DDBJ whole genome shotgun (WGS) entry which is preliminary data.</text>
</comment>
<sequence>MPAKQATAKPVVVAKEAELPRSLLISDKGELTPAFVHALKRIFQKFSEGTNALTSEQLNTFSKACNDGKGFTAKELNEIHMYFDCDENKGLTQNPEGEYACPVTYRVFTNSTKIAAVATSGNVYAYDALEELNIKSKNWHVRHPRLTFVMENHRVISSIISSCSHQDLVSGDEFKRKDIIILQDPANLGGREIDSFEHFRRAKETEKAKQNAGKQEHQTIRATSATARIFQEMEAAKAVKRKREEELRLDKAAKRTDEERIAASVSHASAEDVVKVGKDGKLQVEEVKRKEAAPVVQGTVVKVGDDWVAYDGLVDVPVAPELPTTSGGNGVGKYLNIPVPPKKDKKAAVVSDVPSAAKKAKAVPVKSTFSNFDNW</sequence>
<evidence type="ECO:0000313" key="3">
    <source>
        <dbReference type="Proteomes" id="UP000265427"/>
    </source>
</evidence>
<dbReference type="AlphaFoldDB" id="A0A397AJ58"/>
<evidence type="ECO:0000313" key="1">
    <source>
        <dbReference type="EMBL" id="RHY05667.1"/>
    </source>
</evidence>
<dbReference type="Pfam" id="PF04641">
    <property type="entry name" value="Rtf2"/>
    <property type="match status" value="1"/>
</dbReference>
<organism evidence="1 3">
    <name type="scientific">Aphanomyces astaci</name>
    <name type="common">Crayfish plague agent</name>
    <dbReference type="NCBI Taxonomy" id="112090"/>
    <lineage>
        <taxon>Eukaryota</taxon>
        <taxon>Sar</taxon>
        <taxon>Stramenopiles</taxon>
        <taxon>Oomycota</taxon>
        <taxon>Saprolegniomycetes</taxon>
        <taxon>Saprolegniales</taxon>
        <taxon>Verrucalvaceae</taxon>
        <taxon>Aphanomyces</taxon>
    </lineage>
</organism>
<dbReference type="VEuPathDB" id="FungiDB:H257_02415"/>
<dbReference type="EMBL" id="QUTB01001236">
    <property type="protein sequence ID" value="RHY76284.1"/>
    <property type="molecule type" value="Genomic_DNA"/>
</dbReference>
<dbReference type="Proteomes" id="UP000283543">
    <property type="component" value="Unassembled WGS sequence"/>
</dbReference>
<dbReference type="Proteomes" id="UP000265427">
    <property type="component" value="Unassembled WGS sequence"/>
</dbReference>
<evidence type="ECO:0000313" key="2">
    <source>
        <dbReference type="EMBL" id="RHY76284.1"/>
    </source>
</evidence>
<gene>
    <name evidence="2" type="ORF">DYB34_000805</name>
    <name evidence="1" type="ORF">DYB36_000265</name>
</gene>
<name>A0A397AJ58_APHAT</name>
<dbReference type="EMBL" id="QUSZ01006461">
    <property type="protein sequence ID" value="RHY05667.1"/>
    <property type="molecule type" value="Genomic_DNA"/>
</dbReference>
<evidence type="ECO:0000313" key="4">
    <source>
        <dbReference type="Proteomes" id="UP000283543"/>
    </source>
</evidence>
<reference evidence="3 4" key="1">
    <citation type="submission" date="2018-08" db="EMBL/GenBank/DDBJ databases">
        <title>Aphanomyces genome sequencing and annotation.</title>
        <authorList>
            <person name="Minardi D."/>
            <person name="Oidtmann B."/>
            <person name="Van Der Giezen M."/>
            <person name="Studholme D.J."/>
        </authorList>
    </citation>
    <scope>NUCLEOTIDE SEQUENCE [LARGE SCALE GENOMIC DNA]</scope>
    <source>
        <strain evidence="1 3">Kv</strain>
        <strain evidence="2 4">Si</strain>
    </source>
</reference>
<dbReference type="Gene3D" id="1.10.238.10">
    <property type="entry name" value="EF-hand"/>
    <property type="match status" value="1"/>
</dbReference>
<protein>
    <submittedName>
        <fullName evidence="1">Uncharacterized protein</fullName>
    </submittedName>
</protein>
<accession>A0A397AJ58</accession>